<evidence type="ECO:0000256" key="6">
    <source>
        <dbReference type="ARBA" id="ARBA00022490"/>
    </source>
</evidence>
<organism evidence="15 16">
    <name type="scientific">Scrofimicrobium canadense</name>
    <dbReference type="NCBI Taxonomy" id="2652290"/>
    <lineage>
        <taxon>Bacteria</taxon>
        <taxon>Bacillati</taxon>
        <taxon>Actinomycetota</taxon>
        <taxon>Actinomycetes</taxon>
        <taxon>Actinomycetales</taxon>
        <taxon>Actinomycetaceae</taxon>
        <taxon>Scrofimicrobium</taxon>
    </lineage>
</organism>
<keyword evidence="7 12" id="KW-0540">Nuclease</keyword>
<dbReference type="SUPFAM" id="SSF53098">
    <property type="entry name" value="Ribonuclease H-like"/>
    <property type="match status" value="1"/>
</dbReference>
<evidence type="ECO:0000256" key="2">
    <source>
        <dbReference type="ARBA" id="ARBA00001946"/>
    </source>
</evidence>
<dbReference type="InterPro" id="IPR022898">
    <property type="entry name" value="RNase_HII"/>
</dbReference>
<dbReference type="GO" id="GO:0046872">
    <property type="term" value="F:metal ion binding"/>
    <property type="evidence" value="ECO:0007669"/>
    <property type="project" value="UniProtKB-KW"/>
</dbReference>
<comment type="subcellular location">
    <subcellularLocation>
        <location evidence="4">Cytoplasm</location>
    </subcellularLocation>
</comment>
<evidence type="ECO:0000256" key="7">
    <source>
        <dbReference type="ARBA" id="ARBA00022722"/>
    </source>
</evidence>
<comment type="cofactor">
    <cofactor evidence="12">
        <name>Mn(2+)</name>
        <dbReference type="ChEBI" id="CHEBI:29035"/>
    </cofactor>
    <cofactor evidence="12">
        <name>Mg(2+)</name>
        <dbReference type="ChEBI" id="CHEBI:18420"/>
    </cofactor>
    <text evidence="12">Manganese or magnesium. Binds 1 divalent metal ion per monomer in the absence of substrate. May bind a second metal ion after substrate binding.</text>
</comment>
<evidence type="ECO:0000256" key="9">
    <source>
        <dbReference type="ARBA" id="ARBA00022759"/>
    </source>
</evidence>
<dbReference type="GO" id="GO:0005737">
    <property type="term" value="C:cytoplasm"/>
    <property type="evidence" value="ECO:0007669"/>
    <property type="project" value="UniProtKB-SubCell"/>
</dbReference>
<sequence>MSPDRAVEQDLARVWGRIAGMDEVGRGALAGPVCVGVVVVEEEMPPPPEGLTDSKLLTPSKRKTLVEPVQEWASSWAVGMSSAEEIDRWGLTEALRVAGMRALEHVGSVGCVLLDGKHNWLGTRDLFDHNTCEVPVVTQVKGDLLCTAVAAASIVAKVARDALMEQLPDPGYDWARNKGYGSWAHRQALVRLGPSEYHRKSWKLI</sequence>
<evidence type="ECO:0000256" key="13">
    <source>
        <dbReference type="RuleBase" id="RU003515"/>
    </source>
</evidence>
<proteinExistence type="inferred from homology"/>
<dbReference type="PANTHER" id="PTHR10954">
    <property type="entry name" value="RIBONUCLEASE H2 SUBUNIT A"/>
    <property type="match status" value="1"/>
</dbReference>
<evidence type="ECO:0000256" key="8">
    <source>
        <dbReference type="ARBA" id="ARBA00022723"/>
    </source>
</evidence>
<dbReference type="EMBL" id="VULO01000013">
    <property type="protein sequence ID" value="MSS85189.1"/>
    <property type="molecule type" value="Genomic_DNA"/>
</dbReference>
<evidence type="ECO:0000256" key="3">
    <source>
        <dbReference type="ARBA" id="ARBA00004065"/>
    </source>
</evidence>
<evidence type="ECO:0000256" key="1">
    <source>
        <dbReference type="ARBA" id="ARBA00000077"/>
    </source>
</evidence>
<protein>
    <recommendedName>
        <fullName evidence="13">Ribonuclease</fullName>
        <ecNumber evidence="13">3.1.26.4</ecNumber>
    </recommendedName>
</protein>
<evidence type="ECO:0000313" key="15">
    <source>
        <dbReference type="EMBL" id="MSS85189.1"/>
    </source>
</evidence>
<dbReference type="GO" id="GO:0006298">
    <property type="term" value="P:mismatch repair"/>
    <property type="evidence" value="ECO:0007669"/>
    <property type="project" value="TreeGrafter"/>
</dbReference>
<dbReference type="Pfam" id="PF01351">
    <property type="entry name" value="RNase_HII"/>
    <property type="match status" value="1"/>
</dbReference>
<feature type="binding site" evidence="12">
    <location>
        <position position="22"/>
    </location>
    <ligand>
        <name>a divalent metal cation</name>
        <dbReference type="ChEBI" id="CHEBI:60240"/>
    </ligand>
</feature>
<dbReference type="InterPro" id="IPR024567">
    <property type="entry name" value="RNase_HII/HIII_dom"/>
</dbReference>
<evidence type="ECO:0000313" key="16">
    <source>
        <dbReference type="Proteomes" id="UP000470875"/>
    </source>
</evidence>
<reference evidence="15 16" key="1">
    <citation type="submission" date="2019-08" db="EMBL/GenBank/DDBJ databases">
        <title>In-depth cultivation of the pig gut microbiome towards novel bacterial diversity and tailored functional studies.</title>
        <authorList>
            <person name="Wylensek D."/>
            <person name="Hitch T.C.A."/>
            <person name="Clavel T."/>
        </authorList>
    </citation>
    <scope>NUCLEOTIDE SEQUENCE [LARGE SCALE GENOMIC DNA]</scope>
    <source>
        <strain evidence="15 16">WB03_NA08</strain>
    </source>
</reference>
<comment type="cofactor">
    <cofactor evidence="2">
        <name>Mg(2+)</name>
        <dbReference type="ChEBI" id="CHEBI:18420"/>
    </cofactor>
</comment>
<dbReference type="RefSeq" id="WP_154546224.1">
    <property type="nucleotide sequence ID" value="NZ_VULO01000013.1"/>
</dbReference>
<dbReference type="GO" id="GO:0032299">
    <property type="term" value="C:ribonuclease H2 complex"/>
    <property type="evidence" value="ECO:0007669"/>
    <property type="project" value="TreeGrafter"/>
</dbReference>
<gene>
    <name evidence="15" type="ORF">FYJ24_10560</name>
</gene>
<keyword evidence="9 12" id="KW-0255">Endonuclease</keyword>
<keyword evidence="16" id="KW-1185">Reference proteome</keyword>
<accession>A0A6N7VTT9</accession>
<dbReference type="EC" id="3.1.26.4" evidence="13"/>
<dbReference type="InterPro" id="IPR012337">
    <property type="entry name" value="RNaseH-like_sf"/>
</dbReference>
<dbReference type="InterPro" id="IPR001352">
    <property type="entry name" value="RNase_HII/HIII"/>
</dbReference>
<dbReference type="AlphaFoldDB" id="A0A6N7VTT9"/>
<evidence type="ECO:0000256" key="12">
    <source>
        <dbReference type="PROSITE-ProRule" id="PRU01319"/>
    </source>
</evidence>
<keyword evidence="11" id="KW-0464">Manganese</keyword>
<keyword evidence="8 12" id="KW-0479">Metal-binding</keyword>
<comment type="catalytic activity">
    <reaction evidence="1 12 13">
        <text>Endonucleolytic cleavage to 5'-phosphomonoester.</text>
        <dbReference type="EC" id="3.1.26.4"/>
    </reaction>
</comment>
<dbReference type="Proteomes" id="UP000470875">
    <property type="component" value="Unassembled WGS sequence"/>
</dbReference>
<comment type="caution">
    <text evidence="15">The sequence shown here is derived from an EMBL/GenBank/DDBJ whole genome shotgun (WGS) entry which is preliminary data.</text>
</comment>
<dbReference type="NCBIfam" id="NF000595">
    <property type="entry name" value="PRK00015.1-3"/>
    <property type="match status" value="1"/>
</dbReference>
<evidence type="ECO:0000256" key="5">
    <source>
        <dbReference type="ARBA" id="ARBA00007383"/>
    </source>
</evidence>
<dbReference type="GO" id="GO:0003723">
    <property type="term" value="F:RNA binding"/>
    <property type="evidence" value="ECO:0007669"/>
    <property type="project" value="UniProtKB-UniRule"/>
</dbReference>
<evidence type="ECO:0000256" key="4">
    <source>
        <dbReference type="ARBA" id="ARBA00004496"/>
    </source>
</evidence>
<keyword evidence="10 12" id="KW-0378">Hydrolase</keyword>
<feature type="binding site" evidence="12">
    <location>
        <position position="23"/>
    </location>
    <ligand>
        <name>a divalent metal cation</name>
        <dbReference type="ChEBI" id="CHEBI:60240"/>
    </ligand>
</feature>
<comment type="function">
    <text evidence="3 13">Endonuclease that specifically degrades the RNA of RNA-DNA hybrids.</text>
</comment>
<comment type="similarity">
    <text evidence="5 13">Belongs to the RNase HII family.</text>
</comment>
<keyword evidence="6" id="KW-0963">Cytoplasm</keyword>
<name>A0A6N7VTT9_9ACTO</name>
<feature type="domain" description="RNase H type-2" evidence="14">
    <location>
        <begin position="16"/>
        <end position="205"/>
    </location>
</feature>
<evidence type="ECO:0000259" key="14">
    <source>
        <dbReference type="PROSITE" id="PS51975"/>
    </source>
</evidence>
<dbReference type="GO" id="GO:0004523">
    <property type="term" value="F:RNA-DNA hybrid ribonuclease activity"/>
    <property type="evidence" value="ECO:0007669"/>
    <property type="project" value="UniProtKB-UniRule"/>
</dbReference>
<evidence type="ECO:0000256" key="10">
    <source>
        <dbReference type="ARBA" id="ARBA00022801"/>
    </source>
</evidence>
<dbReference type="InterPro" id="IPR036397">
    <property type="entry name" value="RNaseH_sf"/>
</dbReference>
<feature type="binding site" evidence="12">
    <location>
        <position position="115"/>
    </location>
    <ligand>
        <name>a divalent metal cation</name>
        <dbReference type="ChEBI" id="CHEBI:60240"/>
    </ligand>
</feature>
<evidence type="ECO:0000256" key="11">
    <source>
        <dbReference type="ARBA" id="ARBA00023211"/>
    </source>
</evidence>
<dbReference type="Gene3D" id="3.30.420.10">
    <property type="entry name" value="Ribonuclease H-like superfamily/Ribonuclease H"/>
    <property type="match status" value="1"/>
</dbReference>
<dbReference type="CDD" id="cd07182">
    <property type="entry name" value="RNase_HII_bacteria_HII_like"/>
    <property type="match status" value="1"/>
</dbReference>
<dbReference type="PROSITE" id="PS51975">
    <property type="entry name" value="RNASE_H_2"/>
    <property type="match status" value="1"/>
</dbReference>
<dbReference type="PANTHER" id="PTHR10954:SF18">
    <property type="entry name" value="RIBONUCLEASE HII"/>
    <property type="match status" value="1"/>
</dbReference>
<dbReference type="GO" id="GO:0043137">
    <property type="term" value="P:DNA replication, removal of RNA primer"/>
    <property type="evidence" value="ECO:0007669"/>
    <property type="project" value="TreeGrafter"/>
</dbReference>